<feature type="transmembrane region" description="Helical" evidence="1">
    <location>
        <begin position="219"/>
        <end position="239"/>
    </location>
</feature>
<feature type="transmembrane region" description="Helical" evidence="1">
    <location>
        <begin position="158"/>
        <end position="179"/>
    </location>
</feature>
<keyword evidence="1" id="KW-0812">Transmembrane</keyword>
<organism evidence="2 3">
    <name type="scientific">Desulfomonile tiedjei</name>
    <dbReference type="NCBI Taxonomy" id="2358"/>
    <lineage>
        <taxon>Bacteria</taxon>
        <taxon>Pseudomonadati</taxon>
        <taxon>Thermodesulfobacteriota</taxon>
        <taxon>Desulfomonilia</taxon>
        <taxon>Desulfomonilales</taxon>
        <taxon>Desulfomonilaceae</taxon>
        <taxon>Desulfomonile</taxon>
    </lineage>
</organism>
<dbReference type="AlphaFoldDB" id="A0A9D6V3C1"/>
<dbReference type="Proteomes" id="UP000807825">
    <property type="component" value="Unassembled WGS sequence"/>
</dbReference>
<evidence type="ECO:0000313" key="2">
    <source>
        <dbReference type="EMBL" id="MBI5249880.1"/>
    </source>
</evidence>
<feature type="transmembrane region" description="Helical" evidence="1">
    <location>
        <begin position="12"/>
        <end position="30"/>
    </location>
</feature>
<dbReference type="EMBL" id="JACRDE010000280">
    <property type="protein sequence ID" value="MBI5249880.1"/>
    <property type="molecule type" value="Genomic_DNA"/>
</dbReference>
<dbReference type="PANTHER" id="PTHR38139">
    <property type="entry name" value="GATE DOMAIN-CONTAINING PROTEIN"/>
    <property type="match status" value="1"/>
</dbReference>
<feature type="transmembrane region" description="Helical" evidence="1">
    <location>
        <begin position="42"/>
        <end position="67"/>
    </location>
</feature>
<name>A0A9D6V3C1_9BACT</name>
<protein>
    <submittedName>
        <fullName evidence="2">Nucleoside recognition domain-containing protein</fullName>
    </submittedName>
</protein>
<proteinExistence type="predicted"/>
<dbReference type="InterPro" id="IPR038880">
    <property type="entry name" value="MJ0871-like"/>
</dbReference>
<evidence type="ECO:0000256" key="1">
    <source>
        <dbReference type="SAM" id="Phobius"/>
    </source>
</evidence>
<keyword evidence="1" id="KW-0472">Membrane</keyword>
<feature type="transmembrane region" description="Helical" evidence="1">
    <location>
        <begin position="259"/>
        <end position="281"/>
    </location>
</feature>
<dbReference type="PANTHER" id="PTHR38139:SF1">
    <property type="entry name" value="NUCLEOSIDE TRANSPORTER_FEOB GTPASE GATE DOMAIN-CONTAINING PROTEIN"/>
    <property type="match status" value="1"/>
</dbReference>
<reference evidence="2" key="1">
    <citation type="submission" date="2020-07" db="EMBL/GenBank/DDBJ databases">
        <title>Huge and variable diversity of episymbiotic CPR bacteria and DPANN archaea in groundwater ecosystems.</title>
        <authorList>
            <person name="He C.Y."/>
            <person name="Keren R."/>
            <person name="Whittaker M."/>
            <person name="Farag I.F."/>
            <person name="Doudna J."/>
            <person name="Cate J.H.D."/>
            <person name="Banfield J.F."/>
        </authorList>
    </citation>
    <scope>NUCLEOTIDE SEQUENCE</scope>
    <source>
        <strain evidence="2">NC_groundwater_1664_Pr3_B-0.1um_52_9</strain>
    </source>
</reference>
<feature type="transmembrane region" description="Helical" evidence="1">
    <location>
        <begin position="95"/>
        <end position="115"/>
    </location>
</feature>
<feature type="transmembrane region" description="Helical" evidence="1">
    <location>
        <begin position="127"/>
        <end position="152"/>
    </location>
</feature>
<accession>A0A9D6V3C1</accession>
<sequence length="351" mass="38065">MKGEKAGRRWFIVPAILLPLAAVGLAWAIVQSDGSVSSAAKIYSKLLIPLAKLLVLLGLGLLAGQALESLGWTRKLSRAVRPLTRWGHLNDESGAAFVSSFVSGVVANSMLMGFYQEKKISRKELVLTYLLNNGLPVYLVHLPTTFFVVASLAGRAGLIYLAITFVASCLRSLGVLVYTRQALPPPAPMWSALVDHLDPNGESAWARVWKRFSDRFTRLVLYTIPIYVLVFLAGEWGLFQWLKGRAVGWVSYDLFPIEVAGLVIVALAAEFSSGMAAAGALQDAGSLDVKQTVVALIVGTIISTPLRAVRHQLPAYAGLFNLRLGSELLFMSQATRIISLILVTAPYALWG</sequence>
<gene>
    <name evidence="2" type="ORF">HY912_10335</name>
</gene>
<evidence type="ECO:0000313" key="3">
    <source>
        <dbReference type="Proteomes" id="UP000807825"/>
    </source>
</evidence>
<comment type="caution">
    <text evidence="2">The sequence shown here is derived from an EMBL/GenBank/DDBJ whole genome shotgun (WGS) entry which is preliminary data.</text>
</comment>
<keyword evidence="1" id="KW-1133">Transmembrane helix</keyword>